<sequence>MVTSYYLEHNHRRSKFIFDRLPVNRRLTTEELKECSTLLKCGAPSSEIRQYVADHFGKVLTIQDVYNYRSKCRPPLLSRSVVTFCLLLRRHAVHYIPASIVWSRTAGGIRGWQIEPRLPLTHAADRTLPTFP</sequence>
<organism evidence="1 2">
    <name type="scientific">Clonorchis sinensis</name>
    <name type="common">Chinese liver fluke</name>
    <dbReference type="NCBI Taxonomy" id="79923"/>
    <lineage>
        <taxon>Eukaryota</taxon>
        <taxon>Metazoa</taxon>
        <taxon>Spiralia</taxon>
        <taxon>Lophotrochozoa</taxon>
        <taxon>Platyhelminthes</taxon>
        <taxon>Trematoda</taxon>
        <taxon>Digenea</taxon>
        <taxon>Opisthorchiida</taxon>
        <taxon>Opisthorchiata</taxon>
        <taxon>Opisthorchiidae</taxon>
        <taxon>Clonorchis</taxon>
    </lineage>
</organism>
<name>G7YCT6_CLOSI</name>
<evidence type="ECO:0000313" key="1">
    <source>
        <dbReference type="EMBL" id="GAA50770.1"/>
    </source>
</evidence>
<accession>G7YCT6</accession>
<dbReference type="Proteomes" id="UP000008909">
    <property type="component" value="Unassembled WGS sequence"/>
</dbReference>
<keyword evidence="2" id="KW-1185">Reference proteome</keyword>
<protein>
    <submittedName>
        <fullName evidence="1">Uncharacterized protein</fullName>
    </submittedName>
</protein>
<proteinExistence type="predicted"/>
<gene>
    <name evidence="1" type="ORF">CLF_105024</name>
</gene>
<reference evidence="1" key="1">
    <citation type="journal article" date="2011" name="Genome Biol.">
        <title>The draft genome of the carcinogenic human liver fluke Clonorchis sinensis.</title>
        <authorList>
            <person name="Wang X."/>
            <person name="Chen W."/>
            <person name="Huang Y."/>
            <person name="Sun J."/>
            <person name="Men J."/>
            <person name="Liu H."/>
            <person name="Luo F."/>
            <person name="Guo L."/>
            <person name="Lv X."/>
            <person name="Deng C."/>
            <person name="Zhou C."/>
            <person name="Fan Y."/>
            <person name="Li X."/>
            <person name="Huang L."/>
            <person name="Hu Y."/>
            <person name="Liang C."/>
            <person name="Hu X."/>
            <person name="Xu J."/>
            <person name="Yu X."/>
        </authorList>
    </citation>
    <scope>NUCLEOTIDE SEQUENCE [LARGE SCALE GENOMIC DNA]</scope>
    <source>
        <strain evidence="1">Henan</strain>
    </source>
</reference>
<reference key="2">
    <citation type="submission" date="2011-10" db="EMBL/GenBank/DDBJ databases">
        <title>The genome and transcriptome sequence of Clonorchis sinensis provide insights into the carcinogenic liver fluke.</title>
        <authorList>
            <person name="Wang X."/>
            <person name="Huang Y."/>
            <person name="Chen W."/>
            <person name="Liu H."/>
            <person name="Guo L."/>
            <person name="Chen Y."/>
            <person name="Luo F."/>
            <person name="Zhou W."/>
            <person name="Sun J."/>
            <person name="Mao Q."/>
            <person name="Liang P."/>
            <person name="Zhou C."/>
            <person name="Tian Y."/>
            <person name="Men J."/>
            <person name="Lv X."/>
            <person name="Huang L."/>
            <person name="Zhou J."/>
            <person name="Hu Y."/>
            <person name="Li R."/>
            <person name="Zhang F."/>
            <person name="Lei H."/>
            <person name="Li X."/>
            <person name="Hu X."/>
            <person name="Liang C."/>
            <person name="Xu J."/>
            <person name="Wu Z."/>
            <person name="Yu X."/>
        </authorList>
    </citation>
    <scope>NUCLEOTIDE SEQUENCE</scope>
    <source>
        <strain>Henan</strain>
    </source>
</reference>
<dbReference type="EMBL" id="DF143078">
    <property type="protein sequence ID" value="GAA50770.1"/>
    <property type="molecule type" value="Genomic_DNA"/>
</dbReference>
<evidence type="ECO:0000313" key="2">
    <source>
        <dbReference type="Proteomes" id="UP000008909"/>
    </source>
</evidence>
<dbReference type="AlphaFoldDB" id="G7YCT6"/>